<dbReference type="AlphaFoldDB" id="A0A9Q0N2W8"/>
<keyword evidence="1" id="KW-0547">Nucleotide-binding</keyword>
<organism evidence="5 6">
    <name type="scientific">Pseudolycoriella hygida</name>
    <dbReference type="NCBI Taxonomy" id="35572"/>
    <lineage>
        <taxon>Eukaryota</taxon>
        <taxon>Metazoa</taxon>
        <taxon>Ecdysozoa</taxon>
        <taxon>Arthropoda</taxon>
        <taxon>Hexapoda</taxon>
        <taxon>Insecta</taxon>
        <taxon>Pterygota</taxon>
        <taxon>Neoptera</taxon>
        <taxon>Endopterygota</taxon>
        <taxon>Diptera</taxon>
        <taxon>Nematocera</taxon>
        <taxon>Sciaroidea</taxon>
        <taxon>Sciaridae</taxon>
        <taxon>Pseudolycoriella</taxon>
    </lineage>
</organism>
<evidence type="ECO:0000259" key="4">
    <source>
        <dbReference type="PROSITE" id="PS51715"/>
    </source>
</evidence>
<reference evidence="5" key="1">
    <citation type="submission" date="2022-07" db="EMBL/GenBank/DDBJ databases">
        <authorList>
            <person name="Trinca V."/>
            <person name="Uliana J.V.C."/>
            <person name="Torres T.T."/>
            <person name="Ward R.J."/>
            <person name="Monesi N."/>
        </authorList>
    </citation>
    <scope>NUCLEOTIDE SEQUENCE</scope>
    <source>
        <strain evidence="5">HSMRA1968</strain>
        <tissue evidence="5">Whole embryos</tissue>
    </source>
</reference>
<dbReference type="Gene3D" id="3.40.50.300">
    <property type="entry name" value="P-loop containing nucleotide triphosphate hydrolases"/>
    <property type="match status" value="1"/>
</dbReference>
<dbReference type="InterPro" id="IPR030386">
    <property type="entry name" value="G_GB1_RHD3_dom"/>
</dbReference>
<dbReference type="EMBL" id="WJQU01000002">
    <property type="protein sequence ID" value="KAJ6642603.1"/>
    <property type="molecule type" value="Genomic_DNA"/>
</dbReference>
<dbReference type="InterPro" id="IPR015894">
    <property type="entry name" value="Guanylate-bd_N"/>
</dbReference>
<dbReference type="Pfam" id="PF02263">
    <property type="entry name" value="GBP"/>
    <property type="match status" value="1"/>
</dbReference>
<proteinExistence type="inferred from homology"/>
<keyword evidence="6" id="KW-1185">Reference proteome</keyword>
<evidence type="ECO:0000256" key="1">
    <source>
        <dbReference type="ARBA" id="ARBA00022741"/>
    </source>
</evidence>
<comment type="caution">
    <text evidence="5">The sequence shown here is derived from an EMBL/GenBank/DDBJ whole genome shotgun (WGS) entry which is preliminary data.</text>
</comment>
<dbReference type="GO" id="GO:0005525">
    <property type="term" value="F:GTP binding"/>
    <property type="evidence" value="ECO:0007669"/>
    <property type="project" value="UniProtKB-KW"/>
</dbReference>
<comment type="similarity">
    <text evidence="3">Belongs to the TRAFAC class dynamin-like GTPase superfamily. GB1/RHD3 GTPase family.</text>
</comment>
<dbReference type="OrthoDB" id="7788754at2759"/>
<dbReference type="PROSITE" id="PS51715">
    <property type="entry name" value="G_GB1_RHD3"/>
    <property type="match status" value="1"/>
</dbReference>
<evidence type="ECO:0000313" key="6">
    <source>
        <dbReference type="Proteomes" id="UP001151699"/>
    </source>
</evidence>
<dbReference type="SUPFAM" id="SSF52540">
    <property type="entry name" value="P-loop containing nucleoside triphosphate hydrolases"/>
    <property type="match status" value="1"/>
</dbReference>
<dbReference type="InterPro" id="IPR027417">
    <property type="entry name" value="P-loop_NTPase"/>
</dbReference>
<dbReference type="Proteomes" id="UP001151699">
    <property type="component" value="Chromosome B"/>
</dbReference>
<dbReference type="PANTHER" id="PTHR10751">
    <property type="entry name" value="GUANYLATE BINDING PROTEIN"/>
    <property type="match status" value="1"/>
</dbReference>
<protein>
    <submittedName>
        <fullName evidence="5">Atlastin-1</fullName>
    </submittedName>
</protein>
<name>A0A9Q0N2W8_9DIPT</name>
<keyword evidence="2" id="KW-0342">GTP-binding</keyword>
<evidence type="ECO:0000313" key="5">
    <source>
        <dbReference type="EMBL" id="KAJ6642603.1"/>
    </source>
</evidence>
<evidence type="ECO:0000256" key="2">
    <source>
        <dbReference type="ARBA" id="ARBA00023134"/>
    </source>
</evidence>
<feature type="domain" description="GB1/RHD3-type G" evidence="4">
    <location>
        <begin position="41"/>
        <end position="158"/>
    </location>
</feature>
<dbReference type="GO" id="GO:0003924">
    <property type="term" value="F:GTPase activity"/>
    <property type="evidence" value="ECO:0007669"/>
    <property type="project" value="InterPro"/>
</dbReference>
<gene>
    <name evidence="5" type="primary">ATL1</name>
    <name evidence="5" type="ORF">Bhyg_07556</name>
</gene>
<sequence length="158" mass="18242">MKNQEHDITSEMKPLEILKIENDSFRLNKENFNRVLNKVGNRPFVLYSINEPTGTGKSYALSYFLQYFGTKCGDENWAKVISTTGQVEERFIWQNGVDRTTVGINLWPEPFLTKDNDGREVAVLLMDTQGLFDEKSTSRENAIIFSLSALCFQRHEKH</sequence>
<accession>A0A9Q0N2W8</accession>
<evidence type="ECO:0000256" key="3">
    <source>
        <dbReference type="PROSITE-ProRule" id="PRU01052"/>
    </source>
</evidence>